<dbReference type="Proteomes" id="UP000501125">
    <property type="component" value="Chromosome"/>
</dbReference>
<sequence length="209" mass="23504">MIFTNSYIGFLLLLFVLIVIYIILIKYVARLTNTTEHSVENNLRNPMQFLFDQNGIVDCERTKLPCVADRQCTDNCISQNAVGAMMCIEGFCAQRDAQIAGTRPDQFECDSDRGLINVFAASEFVVNQMCVSTYRDLFDDLGEPRPYLCGSGGQLDVNLTNRQFSVNDCRCADGYIRMVFNQTALARSVPVCIPASRIALYKKIYNNAN</sequence>
<dbReference type="RefSeq" id="YP_010086367.1">
    <property type="nucleotide sequence ID" value="NC_055453.1"/>
</dbReference>
<dbReference type="InterPro" id="IPR007703">
    <property type="entry name" value="PIF3"/>
</dbReference>
<gene>
    <name evidence="2" type="primary">pif-3</name>
    <name evidence="2" type="ORF">HytaNPV_gp100</name>
</gene>
<dbReference type="Pfam" id="PF05006">
    <property type="entry name" value="PIF3"/>
    <property type="match status" value="1"/>
</dbReference>
<feature type="transmembrane region" description="Helical" evidence="1">
    <location>
        <begin position="6"/>
        <end position="24"/>
    </location>
</feature>
<evidence type="ECO:0000256" key="1">
    <source>
        <dbReference type="SAM" id="Phobius"/>
    </source>
</evidence>
<dbReference type="EMBL" id="MT642702">
    <property type="protein sequence ID" value="QZA76138.1"/>
    <property type="molecule type" value="Genomic_DNA"/>
</dbReference>
<organism evidence="2 4">
    <name type="scientific">Hyposidra talaca nucleopolyhedrovirus</name>
    <dbReference type="NCBI Taxonomy" id="1070315"/>
    <lineage>
        <taxon>Viruses</taxon>
        <taxon>Viruses incertae sedis</taxon>
        <taxon>Naldaviricetes</taxon>
        <taxon>Lefavirales</taxon>
        <taxon>Baculoviridae</taxon>
        <taxon>Alphabaculovirus</taxon>
        <taxon>Alphabaculovirus hytalacae</taxon>
    </lineage>
</organism>
<protein>
    <submittedName>
        <fullName evidence="3">Per os infectivity factor 3</fullName>
    </submittedName>
    <submittedName>
        <fullName evidence="2">Pif-3</fullName>
    </submittedName>
</protein>
<accession>A0A2Z4HI45</accession>
<proteinExistence type="predicted"/>
<name>A0A2Z4HI45_9ABAC</name>
<keyword evidence="1" id="KW-1133">Transmembrane helix</keyword>
<keyword evidence="4" id="KW-1185">Reference proteome</keyword>
<keyword evidence="1" id="KW-0472">Membrane</keyword>
<evidence type="ECO:0000313" key="4">
    <source>
        <dbReference type="Proteomes" id="UP000501125"/>
    </source>
</evidence>
<reference evidence="2 4" key="1">
    <citation type="journal article" date="2018" name="Sci. Rep.">
        <title>Comprehensive analysis of single molecule sequencing-derived complete genome and whole transcriptome of Hyposidra talaca nuclear polyhedrosis virus.</title>
        <authorList>
            <person name="Nguyen T.T."/>
            <person name="Suryamohan K."/>
            <person name="Kuriakose B."/>
            <person name="Janakiraman V."/>
            <person name="Reichelt M."/>
            <person name="Chaudhuri S."/>
            <person name="Guillory J."/>
            <person name="Divakaran N."/>
            <person name="Rabins P.E."/>
            <person name="Goel R."/>
            <person name="Deka B."/>
            <person name="Sarkar S."/>
            <person name="Ekka P."/>
            <person name="Tsai Y.C."/>
            <person name="Vargas D."/>
            <person name="Santhosh S."/>
            <person name="Mohan S."/>
            <person name="Chin C.S."/>
            <person name="Korlach J."/>
            <person name="Thomas G."/>
            <person name="Babu A."/>
            <person name="Seshagiri S."/>
        </authorList>
    </citation>
    <scope>NUCLEOTIDE SEQUENCE [LARGE SCALE GENOMIC DNA]</scope>
    <source>
        <strain evidence="2 4">HytaNPVIndia001</strain>
    </source>
</reference>
<dbReference type="EMBL" id="MH261376">
    <property type="protein sequence ID" value="AWW14460.1"/>
    <property type="molecule type" value="Genomic_DNA"/>
</dbReference>
<evidence type="ECO:0000313" key="3">
    <source>
        <dbReference type="EMBL" id="QZA76138.1"/>
    </source>
</evidence>
<dbReference type="KEGG" id="vg:65101578"/>
<keyword evidence="1" id="KW-0812">Transmembrane</keyword>
<evidence type="ECO:0000313" key="2">
    <source>
        <dbReference type="EMBL" id="AWW14460.1"/>
    </source>
</evidence>
<reference evidence="3" key="2">
    <citation type="submission" date="2020-06" db="EMBL/GenBank/DDBJ databases">
        <authorList>
            <person name="Ghosh B."/>
            <person name="Bahadur M."/>
            <person name="Mukhopadhyay A."/>
        </authorList>
    </citation>
    <scope>NUCLEOTIDE SEQUENCE</scope>
    <source>
        <strain evidence="3">HytaNPV-ID1</strain>
    </source>
</reference>
<dbReference type="GeneID" id="65101578"/>